<sequence length="29" mass="3374">MAARQLRITQSVGHTLDINRHYCFIDSLN</sequence>
<name>A0A498Q710_9MYCO</name>
<gene>
    <name evidence="1" type="ORF">LAUMK136_03477</name>
</gene>
<dbReference type="Proteomes" id="UP000273307">
    <property type="component" value="Unassembled WGS sequence"/>
</dbReference>
<evidence type="ECO:0000313" key="1">
    <source>
        <dbReference type="EMBL" id="VBA40342.1"/>
    </source>
</evidence>
<keyword evidence="2" id="KW-1185">Reference proteome</keyword>
<reference evidence="1 2" key="1">
    <citation type="submission" date="2018-09" db="EMBL/GenBank/DDBJ databases">
        <authorList>
            <person name="Tagini F."/>
        </authorList>
    </citation>
    <scope>NUCLEOTIDE SEQUENCE [LARGE SCALE GENOMIC DNA]</scope>
    <source>
        <strain evidence="1 2">MK136</strain>
    </source>
</reference>
<accession>A0A498Q710</accession>
<evidence type="ECO:0000313" key="2">
    <source>
        <dbReference type="Proteomes" id="UP000273307"/>
    </source>
</evidence>
<protein>
    <submittedName>
        <fullName evidence="1">Uncharacterized protein</fullName>
    </submittedName>
</protein>
<proteinExistence type="predicted"/>
<dbReference type="AlphaFoldDB" id="A0A498Q710"/>
<organism evidence="1 2">
    <name type="scientific">Mycobacterium attenuatum</name>
    <dbReference type="NCBI Taxonomy" id="2341086"/>
    <lineage>
        <taxon>Bacteria</taxon>
        <taxon>Bacillati</taxon>
        <taxon>Actinomycetota</taxon>
        <taxon>Actinomycetes</taxon>
        <taxon>Mycobacteriales</taxon>
        <taxon>Mycobacteriaceae</taxon>
        <taxon>Mycobacterium</taxon>
    </lineage>
</organism>
<dbReference type="EMBL" id="UPHP01000090">
    <property type="protein sequence ID" value="VBA40342.1"/>
    <property type="molecule type" value="Genomic_DNA"/>
</dbReference>